<keyword evidence="6" id="KW-0677">Repeat</keyword>
<dbReference type="InterPro" id="IPR001627">
    <property type="entry name" value="Semap_dom"/>
</dbReference>
<dbReference type="Pfam" id="PF01403">
    <property type="entry name" value="Sema"/>
    <property type="match status" value="1"/>
</dbReference>
<keyword evidence="7 13" id="KW-1133">Transmembrane helix</keyword>
<evidence type="ECO:0000256" key="2">
    <source>
        <dbReference type="ARBA" id="ARBA00010297"/>
    </source>
</evidence>
<dbReference type="SUPFAM" id="SSF101912">
    <property type="entry name" value="Sema domain"/>
    <property type="match status" value="1"/>
</dbReference>
<evidence type="ECO:0000256" key="3">
    <source>
        <dbReference type="ARBA" id="ARBA00022475"/>
    </source>
</evidence>
<dbReference type="InterPro" id="IPR036352">
    <property type="entry name" value="Semap_dom_sf"/>
</dbReference>
<dbReference type="SMART" id="SM00423">
    <property type="entry name" value="PSI"/>
    <property type="match status" value="3"/>
</dbReference>
<dbReference type="GO" id="GO:0005886">
    <property type="term" value="C:plasma membrane"/>
    <property type="evidence" value="ECO:0007669"/>
    <property type="project" value="UniProtKB-SubCell"/>
</dbReference>
<keyword evidence="9" id="KW-1015">Disulfide bond</keyword>
<proteinExistence type="inferred from homology"/>
<evidence type="ECO:0000256" key="8">
    <source>
        <dbReference type="ARBA" id="ARBA00023136"/>
    </source>
</evidence>
<dbReference type="Proteomes" id="UP000225706">
    <property type="component" value="Unassembled WGS sequence"/>
</dbReference>
<dbReference type="InterPro" id="IPR016201">
    <property type="entry name" value="PSI"/>
</dbReference>
<comment type="caution">
    <text evidence="15">The sequence shown here is derived from an EMBL/GenBank/DDBJ whole genome shotgun (WGS) entry which is preliminary data.</text>
</comment>
<evidence type="ECO:0000259" key="14">
    <source>
        <dbReference type="PROSITE" id="PS51004"/>
    </source>
</evidence>
<dbReference type="PROSITE" id="PS51004">
    <property type="entry name" value="SEMA"/>
    <property type="match status" value="1"/>
</dbReference>
<organism evidence="15 16">
    <name type="scientific">Stylophora pistillata</name>
    <name type="common">Smooth cauliflower coral</name>
    <dbReference type="NCBI Taxonomy" id="50429"/>
    <lineage>
        <taxon>Eukaryota</taxon>
        <taxon>Metazoa</taxon>
        <taxon>Cnidaria</taxon>
        <taxon>Anthozoa</taxon>
        <taxon>Hexacorallia</taxon>
        <taxon>Scleractinia</taxon>
        <taxon>Astrocoeniina</taxon>
        <taxon>Pocilloporidae</taxon>
        <taxon>Stylophora</taxon>
    </lineage>
</organism>
<dbReference type="InterPro" id="IPR002909">
    <property type="entry name" value="IPT_dom"/>
</dbReference>
<dbReference type="Pfam" id="PF18020">
    <property type="entry name" value="TIG_2"/>
    <property type="match status" value="1"/>
</dbReference>
<comment type="similarity">
    <text evidence="2">Belongs to the plexin family.</text>
</comment>
<keyword evidence="3" id="KW-1003">Cell membrane</keyword>
<gene>
    <name evidence="15" type="primary">Plxna3</name>
    <name evidence="15" type="ORF">AWC38_SpisGene6729</name>
</gene>
<reference evidence="16" key="1">
    <citation type="journal article" date="2017" name="bioRxiv">
        <title>Comparative analysis of the genomes of Stylophora pistillata and Acropora digitifera provides evidence for extensive differences between species of corals.</title>
        <authorList>
            <person name="Voolstra C.R."/>
            <person name="Li Y."/>
            <person name="Liew Y.J."/>
            <person name="Baumgarten S."/>
            <person name="Zoccola D."/>
            <person name="Flot J.-F."/>
            <person name="Tambutte S."/>
            <person name="Allemand D."/>
            <person name="Aranda M."/>
        </authorList>
    </citation>
    <scope>NUCLEOTIDE SEQUENCE [LARGE SCALE GENOMIC DNA]</scope>
</reference>
<dbReference type="SMART" id="SM00630">
    <property type="entry name" value="Sema"/>
    <property type="match status" value="1"/>
</dbReference>
<evidence type="ECO:0000256" key="5">
    <source>
        <dbReference type="ARBA" id="ARBA00022729"/>
    </source>
</evidence>
<dbReference type="InterPro" id="IPR013783">
    <property type="entry name" value="Ig-like_fold"/>
</dbReference>
<evidence type="ECO:0000256" key="13">
    <source>
        <dbReference type="SAM" id="Phobius"/>
    </source>
</evidence>
<evidence type="ECO:0000256" key="10">
    <source>
        <dbReference type="ARBA" id="ARBA00023170"/>
    </source>
</evidence>
<dbReference type="SMART" id="SM00429">
    <property type="entry name" value="IPT"/>
    <property type="match status" value="4"/>
</dbReference>
<comment type="caution">
    <text evidence="12">Lacks conserved residue(s) required for the propagation of feature annotation.</text>
</comment>
<dbReference type="CDD" id="cd11236">
    <property type="entry name" value="Sema_plexin_like"/>
    <property type="match status" value="1"/>
</dbReference>
<dbReference type="SUPFAM" id="SSF103575">
    <property type="entry name" value="Plexin repeat"/>
    <property type="match status" value="1"/>
</dbReference>
<protein>
    <submittedName>
        <fullName evidence="15">Plexin-A3</fullName>
    </submittedName>
</protein>
<dbReference type="OrthoDB" id="125363at2759"/>
<keyword evidence="5" id="KW-0732">Signal</keyword>
<dbReference type="SUPFAM" id="SSF81296">
    <property type="entry name" value="E set domains"/>
    <property type="match status" value="3"/>
</dbReference>
<keyword evidence="11" id="KW-0325">Glycoprotein</keyword>
<evidence type="ECO:0000256" key="4">
    <source>
        <dbReference type="ARBA" id="ARBA00022692"/>
    </source>
</evidence>
<keyword evidence="16" id="KW-1185">Reference proteome</keyword>
<feature type="domain" description="Sema" evidence="14">
    <location>
        <begin position="14"/>
        <end position="492"/>
    </location>
</feature>
<dbReference type="Pfam" id="PF01437">
    <property type="entry name" value="PSI"/>
    <property type="match status" value="1"/>
</dbReference>
<dbReference type="InterPro" id="IPR015943">
    <property type="entry name" value="WD40/YVTN_repeat-like_dom_sf"/>
</dbReference>
<sequence>MALEKFSTWIFYISVLLVIATMYTVAFVNRKELSVHEVLTNLAYDNITKTIFIGGENVLLKASENLAEHKRQATGPNLDYVDCYHDLGGTCAGENRNNVNKLLLIDSSKRRLIVCGSFNHGVCQIRSLDTLEVETNGTDYVVSSVPLQAEALITPSVKSSGTRAIYVATSWDKKYFKNPLNFLNPALSTRVIDELMNIFKPVKDDSSKSYIQYKENVVYYAKFIYAFSAGIFNYFVSVQQTTESYKKCNGACSVDQAIFKTFIVRVCQEDEVYASYMELPLDCKGSNGTSFNIAQSAYLTKAGDGLAVDGSEDVLVVTFFKADQGWSGPSQSSAVCIFSVKEIKTALVSNLKNCVNNAPDEEISLPWFPTHVLACEKEQSTPTITENFCPTSTFYAYHPFRGKTPLTKRSVMQYEKGMLTAVAAMPYYNHTVIFAGTDSGQLLKFSVEDEQQQVDPYSELKISSDEVRRIIVTSNQQHLYILSKHKVTKLPVEDCSTSESCDRCTKPNDPFCGWCTLYKRCSQKTSCPSADAHPLRYVTEPSNCPLFASISPEKVPHGPSIELTVKVSNVPPLAGLKCFVNGKEQKPTTVGPGNELKCQTPPEKDLPSITSDTGDVWVDLALYSTESQLLFLVKKLAFYSCPAIKGCINCAEGNYSCNWCTYLGRCTSNSSVDCQGEFIMPPQERAADSKGCPQIIADKSLFVPAQVNTSISVPAKNLPPEKGVASYKCVVTVDGSRKTSVAYRISDTELKCSPLEYFYKASIKKQEVKLEVIFRNSDVLYTPNTFKVYLYKCWVSITDCSSCHVEADADYQCGWCKSVSKCVVQKACGEGGAWIPPTSRCLTKPNISKVWPLTGPVTGGTEIEIHGSDLGKNFDNIKDSVMVAGMKCYPDQTKYQPSKRIFCNTSNSTGPLSGPVSVKVNKIEGKSKQLFSYQIPEPIDFNPKKGPRSGGTTVKIAGLKMNTGRHITAMVAGRKCVVDRAKVTNNSISCTISRAFSRRKRNAVNASTGVTVSFDGFTPTGPRGIFVFTPDPTVTSIEPDEVFFGGGLMLRISGTNLDTIQKPRMYLAYFSPNGTTKLNITVQECESKSSTLMECLSPKVPDFVGNVSKVQVQFLMDADIPLRSNYTSLTMIPNPFFEHFEDNLFVLKTENLILEV</sequence>
<keyword evidence="8 13" id="KW-0472">Membrane</keyword>
<dbReference type="InterPro" id="IPR031148">
    <property type="entry name" value="Plexin"/>
</dbReference>
<evidence type="ECO:0000256" key="7">
    <source>
        <dbReference type="ARBA" id="ARBA00022989"/>
    </source>
</evidence>
<evidence type="ECO:0000256" key="11">
    <source>
        <dbReference type="ARBA" id="ARBA00023180"/>
    </source>
</evidence>
<feature type="transmembrane region" description="Helical" evidence="13">
    <location>
        <begin position="6"/>
        <end position="28"/>
    </location>
</feature>
<comment type="subcellular location">
    <subcellularLocation>
        <location evidence="1">Cell membrane</location>
        <topology evidence="1">Single-pass type I membrane protein</topology>
    </subcellularLocation>
</comment>
<dbReference type="InterPro" id="IPR041362">
    <property type="entry name" value="TIG2_plexin"/>
</dbReference>
<evidence type="ECO:0000256" key="6">
    <source>
        <dbReference type="ARBA" id="ARBA00022737"/>
    </source>
</evidence>
<keyword evidence="10" id="KW-0675">Receptor</keyword>
<accession>A0A2B4SJ14</accession>
<keyword evidence="4 13" id="KW-0812">Transmembrane</keyword>
<dbReference type="InterPro" id="IPR014756">
    <property type="entry name" value="Ig_E-set"/>
</dbReference>
<evidence type="ECO:0000256" key="12">
    <source>
        <dbReference type="PROSITE-ProRule" id="PRU00352"/>
    </source>
</evidence>
<evidence type="ECO:0000313" key="15">
    <source>
        <dbReference type="EMBL" id="PFX28558.1"/>
    </source>
</evidence>
<dbReference type="GO" id="GO:0017154">
    <property type="term" value="F:semaphorin receptor activity"/>
    <property type="evidence" value="ECO:0007669"/>
    <property type="project" value="InterPro"/>
</dbReference>
<dbReference type="STRING" id="50429.A0A2B4SJ14"/>
<dbReference type="EMBL" id="LSMT01000081">
    <property type="protein sequence ID" value="PFX28558.1"/>
    <property type="molecule type" value="Genomic_DNA"/>
</dbReference>
<name>A0A2B4SJ14_STYPI</name>
<evidence type="ECO:0000256" key="1">
    <source>
        <dbReference type="ARBA" id="ARBA00004251"/>
    </source>
</evidence>
<dbReference type="FunFam" id="2.60.40.10:FF:000203">
    <property type="entry name" value="Plexin B2"/>
    <property type="match status" value="1"/>
</dbReference>
<dbReference type="PANTHER" id="PTHR22625">
    <property type="entry name" value="PLEXIN"/>
    <property type="match status" value="1"/>
</dbReference>
<evidence type="ECO:0000313" key="16">
    <source>
        <dbReference type="Proteomes" id="UP000225706"/>
    </source>
</evidence>
<evidence type="ECO:0000256" key="9">
    <source>
        <dbReference type="ARBA" id="ARBA00023157"/>
    </source>
</evidence>
<dbReference type="FunFam" id="2.60.40.10:FF:000868">
    <property type="entry name" value="Plexin D1"/>
    <property type="match status" value="1"/>
</dbReference>
<dbReference type="InterPro" id="IPR041019">
    <property type="entry name" value="TIG1_plexin"/>
</dbReference>
<dbReference type="AlphaFoldDB" id="A0A2B4SJ14"/>
<dbReference type="PANTHER" id="PTHR22625:SF70">
    <property type="entry name" value="PLEXIN A, ISOFORM A"/>
    <property type="match status" value="1"/>
</dbReference>
<dbReference type="Gene3D" id="2.60.40.10">
    <property type="entry name" value="Immunoglobulins"/>
    <property type="match status" value="5"/>
</dbReference>
<dbReference type="Gene3D" id="2.130.10.10">
    <property type="entry name" value="YVTN repeat-like/Quinoprotein amine dehydrogenase"/>
    <property type="match status" value="1"/>
</dbReference>
<dbReference type="GO" id="GO:0002116">
    <property type="term" value="C:semaphorin receptor complex"/>
    <property type="evidence" value="ECO:0007669"/>
    <property type="project" value="TreeGrafter"/>
</dbReference>
<dbReference type="Pfam" id="PF17960">
    <property type="entry name" value="TIG_plexin"/>
    <property type="match status" value="1"/>
</dbReference>
<dbReference type="GO" id="GO:0030334">
    <property type="term" value="P:regulation of cell migration"/>
    <property type="evidence" value="ECO:0007669"/>
    <property type="project" value="TreeGrafter"/>
</dbReference>
<dbReference type="InterPro" id="IPR002165">
    <property type="entry name" value="Plexin_repeat"/>
</dbReference>
<dbReference type="Pfam" id="PF01833">
    <property type="entry name" value="TIG"/>
    <property type="match status" value="3"/>
</dbReference>